<evidence type="ECO:0000313" key="2">
    <source>
        <dbReference type="Proteomes" id="UP000023152"/>
    </source>
</evidence>
<name>X6L743_RETFI</name>
<sequence length="96" mass="11639">KLKEEQLGDVFQRLINRLSDEKENNTNRIRCAQSLEKLSMKWNDKQLNDAFNSLKDMLNKDDYNLFNCEERYMYDDKYAYLLYGIAQRLDENQMNI</sequence>
<keyword evidence="2" id="KW-1185">Reference proteome</keyword>
<dbReference type="AlphaFoldDB" id="X6L743"/>
<organism evidence="1 2">
    <name type="scientific">Reticulomyxa filosa</name>
    <dbReference type="NCBI Taxonomy" id="46433"/>
    <lineage>
        <taxon>Eukaryota</taxon>
        <taxon>Sar</taxon>
        <taxon>Rhizaria</taxon>
        <taxon>Retaria</taxon>
        <taxon>Foraminifera</taxon>
        <taxon>Monothalamids</taxon>
        <taxon>Reticulomyxidae</taxon>
        <taxon>Reticulomyxa</taxon>
    </lineage>
</organism>
<protein>
    <submittedName>
        <fullName evidence="1">Uncharacterized protein</fullName>
    </submittedName>
</protein>
<reference evidence="1 2" key="1">
    <citation type="journal article" date="2013" name="Curr. Biol.">
        <title>The Genome of the Foraminiferan Reticulomyxa filosa.</title>
        <authorList>
            <person name="Glockner G."/>
            <person name="Hulsmann N."/>
            <person name="Schleicher M."/>
            <person name="Noegel A.A."/>
            <person name="Eichinger L."/>
            <person name="Gallinger C."/>
            <person name="Pawlowski J."/>
            <person name="Sierra R."/>
            <person name="Euteneuer U."/>
            <person name="Pillet L."/>
            <person name="Moustafa A."/>
            <person name="Platzer M."/>
            <person name="Groth M."/>
            <person name="Szafranski K."/>
            <person name="Schliwa M."/>
        </authorList>
    </citation>
    <scope>NUCLEOTIDE SEQUENCE [LARGE SCALE GENOMIC DNA]</scope>
</reference>
<feature type="non-terminal residue" evidence="1">
    <location>
        <position position="96"/>
    </location>
</feature>
<dbReference type="Proteomes" id="UP000023152">
    <property type="component" value="Unassembled WGS sequence"/>
</dbReference>
<comment type="caution">
    <text evidence="1">The sequence shown here is derived from an EMBL/GenBank/DDBJ whole genome shotgun (WGS) entry which is preliminary data.</text>
</comment>
<dbReference type="EMBL" id="ASPP01049594">
    <property type="protein sequence ID" value="ETN97477.1"/>
    <property type="molecule type" value="Genomic_DNA"/>
</dbReference>
<feature type="non-terminal residue" evidence="1">
    <location>
        <position position="1"/>
    </location>
</feature>
<gene>
    <name evidence="1" type="ORF">RFI_40052</name>
</gene>
<evidence type="ECO:0000313" key="1">
    <source>
        <dbReference type="EMBL" id="ETN97477.1"/>
    </source>
</evidence>
<proteinExistence type="predicted"/>
<accession>X6L743</accession>